<comment type="caution">
    <text evidence="2">The sequence shown here is derived from an EMBL/GenBank/DDBJ whole genome shotgun (WGS) entry which is preliminary data.</text>
</comment>
<keyword evidence="3" id="KW-1185">Reference proteome</keyword>
<sequence length="241" mass="26406">MTASPALCRRNMQWWGCKYGRHNQYKQDTFSGSALDGFYCAIRDNQVDQVQRYIAEHPAAVFTKIFGNNQRTALYIASFFGRHKVVKLLLCRGADKDLLCNGQRPIDVAGFASSDAVDRMKVRSLLQGDACPQLILRLDDKKHSTTGSSTGAASETGRLRVQIHFSEPVNEFTLEDITVSKGCVVTSFSMLRTDLYLATVQLPSNAASSVELSVEIPAGAARAARDGRCSAQSRPLQLAPA</sequence>
<dbReference type="AlphaFoldDB" id="A0ABD3FNW4"/>
<evidence type="ECO:0000313" key="3">
    <source>
        <dbReference type="Proteomes" id="UP001632037"/>
    </source>
</evidence>
<reference evidence="2 3" key="1">
    <citation type="submission" date="2024-09" db="EMBL/GenBank/DDBJ databases">
        <title>Genome sequencing and assembly of Phytophthora oleae, isolate VK10A, causative agent of rot of olive drupes.</title>
        <authorList>
            <person name="Conti Taguali S."/>
            <person name="Riolo M."/>
            <person name="La Spada F."/>
            <person name="Cacciola S.O."/>
            <person name="Dionisio G."/>
        </authorList>
    </citation>
    <scope>NUCLEOTIDE SEQUENCE [LARGE SCALE GENOMIC DNA]</scope>
    <source>
        <strain evidence="2 3">VK10A</strain>
    </source>
</reference>
<protein>
    <submittedName>
        <fullName evidence="2">Uncharacterized protein</fullName>
    </submittedName>
</protein>
<feature type="repeat" description="ANK" evidence="1">
    <location>
        <begin position="69"/>
        <end position="101"/>
    </location>
</feature>
<dbReference type="InterPro" id="IPR036770">
    <property type="entry name" value="Ankyrin_rpt-contain_sf"/>
</dbReference>
<dbReference type="SMART" id="SM00248">
    <property type="entry name" value="ANK"/>
    <property type="match status" value="1"/>
</dbReference>
<dbReference type="Gene3D" id="1.25.40.20">
    <property type="entry name" value="Ankyrin repeat-containing domain"/>
    <property type="match status" value="1"/>
</dbReference>
<dbReference type="EMBL" id="JBIMZQ010000014">
    <property type="protein sequence ID" value="KAL3667460.1"/>
    <property type="molecule type" value="Genomic_DNA"/>
</dbReference>
<accession>A0ABD3FNW4</accession>
<evidence type="ECO:0000313" key="2">
    <source>
        <dbReference type="EMBL" id="KAL3667460.1"/>
    </source>
</evidence>
<dbReference type="InterPro" id="IPR002110">
    <property type="entry name" value="Ankyrin_rpt"/>
</dbReference>
<proteinExistence type="predicted"/>
<dbReference type="SUPFAM" id="SSF48403">
    <property type="entry name" value="Ankyrin repeat"/>
    <property type="match status" value="1"/>
</dbReference>
<evidence type="ECO:0000256" key="1">
    <source>
        <dbReference type="PROSITE-ProRule" id="PRU00023"/>
    </source>
</evidence>
<name>A0ABD3FNW4_9STRA</name>
<dbReference type="PROSITE" id="PS50297">
    <property type="entry name" value="ANK_REP_REGION"/>
    <property type="match status" value="1"/>
</dbReference>
<organism evidence="2 3">
    <name type="scientific">Phytophthora oleae</name>
    <dbReference type="NCBI Taxonomy" id="2107226"/>
    <lineage>
        <taxon>Eukaryota</taxon>
        <taxon>Sar</taxon>
        <taxon>Stramenopiles</taxon>
        <taxon>Oomycota</taxon>
        <taxon>Peronosporomycetes</taxon>
        <taxon>Peronosporales</taxon>
        <taxon>Peronosporaceae</taxon>
        <taxon>Phytophthora</taxon>
    </lineage>
</organism>
<dbReference type="PROSITE" id="PS50088">
    <property type="entry name" value="ANK_REPEAT"/>
    <property type="match status" value="1"/>
</dbReference>
<keyword evidence="1" id="KW-0040">ANK repeat</keyword>
<dbReference type="Pfam" id="PF12796">
    <property type="entry name" value="Ank_2"/>
    <property type="match status" value="1"/>
</dbReference>
<gene>
    <name evidence="2" type="ORF">V7S43_007682</name>
</gene>
<dbReference type="Proteomes" id="UP001632037">
    <property type="component" value="Unassembled WGS sequence"/>
</dbReference>